<feature type="coiled-coil region" evidence="2">
    <location>
        <begin position="140"/>
        <end position="167"/>
    </location>
</feature>
<feature type="modified residue" description="4-aspartylphosphate" evidence="1">
    <location>
        <position position="67"/>
    </location>
</feature>
<dbReference type="PROSITE" id="PS50110">
    <property type="entry name" value="RESPONSE_REGULATORY"/>
    <property type="match status" value="1"/>
</dbReference>
<dbReference type="SMART" id="SM00471">
    <property type="entry name" value="HDc"/>
    <property type="match status" value="1"/>
</dbReference>
<evidence type="ECO:0000313" key="5">
    <source>
        <dbReference type="EMBL" id="QAB15040.1"/>
    </source>
</evidence>
<dbReference type="PROSITE" id="PS51832">
    <property type="entry name" value="HD_GYP"/>
    <property type="match status" value="1"/>
</dbReference>
<dbReference type="SMART" id="SM00448">
    <property type="entry name" value="REC"/>
    <property type="match status" value="1"/>
</dbReference>
<reference evidence="5 6" key="1">
    <citation type="journal article" date="2018" name="Environ. Microbiol.">
        <title>Genomes of ubiquitous marine and hypersaline Hydrogenovibrio, Thiomicrorhabdus and Thiomicrospira spp. encode a diversity of mechanisms to sustain chemolithoautotrophy in heterogeneous environments.</title>
        <authorList>
            <person name="Scott K.M."/>
            <person name="Williams J."/>
            <person name="Porter C.M.B."/>
            <person name="Russel S."/>
            <person name="Harmer T.L."/>
            <person name="Paul J.H."/>
            <person name="Antonen K.M."/>
            <person name="Bridges M.K."/>
            <person name="Camper G.J."/>
            <person name="Campla C.K."/>
            <person name="Casella L.G."/>
            <person name="Chase E."/>
            <person name="Conrad J.W."/>
            <person name="Cruz M.C."/>
            <person name="Dunlap D.S."/>
            <person name="Duran L."/>
            <person name="Fahsbender E.M."/>
            <person name="Goldsmith D.B."/>
            <person name="Keeley R.F."/>
            <person name="Kondoff M.R."/>
            <person name="Kussy B.I."/>
            <person name="Lane M.K."/>
            <person name="Lawler S."/>
            <person name="Leigh B.A."/>
            <person name="Lewis C."/>
            <person name="Lostal L.M."/>
            <person name="Marking D."/>
            <person name="Mancera P.A."/>
            <person name="McClenthan E.C."/>
            <person name="McIntyre E.A."/>
            <person name="Mine J.A."/>
            <person name="Modi S."/>
            <person name="Moore B.D."/>
            <person name="Morgan W.A."/>
            <person name="Nelson K.M."/>
            <person name="Nguyen K.N."/>
            <person name="Ogburn N."/>
            <person name="Parrino D.G."/>
            <person name="Pedapudi A.D."/>
            <person name="Pelham R.P."/>
            <person name="Preece A.M."/>
            <person name="Rampersad E.A."/>
            <person name="Richardson J.C."/>
            <person name="Rodgers C.M."/>
            <person name="Schaffer B.L."/>
            <person name="Sheridan N.E."/>
            <person name="Solone M.R."/>
            <person name="Staley Z.R."/>
            <person name="Tabuchi M."/>
            <person name="Waide R.J."/>
            <person name="Wanjugi P.W."/>
            <person name="Young S."/>
            <person name="Clum A."/>
            <person name="Daum C."/>
            <person name="Huntemann M."/>
            <person name="Ivanova N."/>
            <person name="Kyrpides N."/>
            <person name="Mikhailova N."/>
            <person name="Palaniappan K."/>
            <person name="Pillay M."/>
            <person name="Reddy T.B.K."/>
            <person name="Shapiro N."/>
            <person name="Stamatis D."/>
            <person name="Varghese N."/>
            <person name="Woyke T."/>
            <person name="Boden R."/>
            <person name="Freyermuth S.K."/>
            <person name="Kerfeld C.A."/>
        </authorList>
    </citation>
    <scope>NUCLEOTIDE SEQUENCE [LARGE SCALE GENOMIC DNA]</scope>
    <source>
        <strain evidence="5 6">JR-2</strain>
    </source>
</reference>
<dbReference type="PANTHER" id="PTHR45228">
    <property type="entry name" value="CYCLIC DI-GMP PHOSPHODIESTERASE TM_0186-RELATED"/>
    <property type="match status" value="1"/>
</dbReference>
<dbReference type="KEGG" id="htr:EPV75_04815"/>
<dbReference type="Gene3D" id="3.40.50.2300">
    <property type="match status" value="1"/>
</dbReference>
<dbReference type="GO" id="GO:0008081">
    <property type="term" value="F:phosphoric diester hydrolase activity"/>
    <property type="evidence" value="ECO:0007669"/>
    <property type="project" value="UniProtKB-ARBA"/>
</dbReference>
<dbReference type="InterPro" id="IPR011006">
    <property type="entry name" value="CheY-like_superfamily"/>
</dbReference>
<dbReference type="InterPro" id="IPR001789">
    <property type="entry name" value="Sig_transdc_resp-reg_receiver"/>
</dbReference>
<evidence type="ECO:0000256" key="1">
    <source>
        <dbReference type="PROSITE-ProRule" id="PRU00169"/>
    </source>
</evidence>
<organism evidence="5 6">
    <name type="scientific">Hydrogenovibrio thermophilus</name>
    <dbReference type="NCBI Taxonomy" id="265883"/>
    <lineage>
        <taxon>Bacteria</taxon>
        <taxon>Pseudomonadati</taxon>
        <taxon>Pseudomonadota</taxon>
        <taxon>Gammaproteobacteria</taxon>
        <taxon>Thiotrichales</taxon>
        <taxon>Piscirickettsiaceae</taxon>
        <taxon>Hydrogenovibrio</taxon>
    </lineage>
</organism>
<dbReference type="InterPro" id="IPR003607">
    <property type="entry name" value="HD/PDEase_dom"/>
</dbReference>
<protein>
    <submittedName>
        <fullName evidence="5">Response regulator</fullName>
    </submittedName>
</protein>
<evidence type="ECO:0000259" key="3">
    <source>
        <dbReference type="PROSITE" id="PS50110"/>
    </source>
</evidence>
<proteinExistence type="predicted"/>
<feature type="domain" description="HD-GYP" evidence="4">
    <location>
        <begin position="161"/>
        <end position="358"/>
    </location>
</feature>
<gene>
    <name evidence="5" type="ORF">EPV75_04815</name>
</gene>
<dbReference type="EMBL" id="CP035033">
    <property type="protein sequence ID" value="QAB15040.1"/>
    <property type="molecule type" value="Genomic_DNA"/>
</dbReference>
<name>A0A410H2K8_9GAMM</name>
<evidence type="ECO:0000259" key="4">
    <source>
        <dbReference type="PROSITE" id="PS51832"/>
    </source>
</evidence>
<dbReference type="Gene3D" id="1.10.3210.10">
    <property type="entry name" value="Hypothetical protein af1432"/>
    <property type="match status" value="1"/>
</dbReference>
<dbReference type="InterPro" id="IPR052020">
    <property type="entry name" value="Cyclic_di-GMP/3'3'-cGAMP_PDE"/>
</dbReference>
<dbReference type="PANTHER" id="PTHR45228:SF5">
    <property type="entry name" value="CYCLIC DI-GMP PHOSPHODIESTERASE VC_1348-RELATED"/>
    <property type="match status" value="1"/>
</dbReference>
<dbReference type="Pfam" id="PF00072">
    <property type="entry name" value="Response_reg"/>
    <property type="match status" value="1"/>
</dbReference>
<keyword evidence="2" id="KW-0175">Coiled coil</keyword>
<dbReference type="CDD" id="cd19920">
    <property type="entry name" value="REC_PA4781-like"/>
    <property type="match status" value="1"/>
</dbReference>
<dbReference type="InterPro" id="IPR037522">
    <property type="entry name" value="HD_GYP_dom"/>
</dbReference>
<feature type="domain" description="Response regulatory" evidence="3">
    <location>
        <begin position="18"/>
        <end position="134"/>
    </location>
</feature>
<dbReference type="Proteomes" id="UP000285478">
    <property type="component" value="Chromosome"/>
</dbReference>
<dbReference type="GO" id="GO:0000160">
    <property type="term" value="P:phosphorelay signal transduction system"/>
    <property type="evidence" value="ECO:0007669"/>
    <property type="project" value="InterPro"/>
</dbReference>
<sequence length="359" mass="40353">MPLPEGVLVSHTSPRQHEILVVDDIAANLKLLSNILADEHYNVRVAINGQMALASIHAQKPDLVLLDIKMPDMDGFEVCKRLKAEPETASIPIIFISALNETEGKVDAFRAGGVDYITKPFANEEVLARVHTHLELNDYKNHLEEKVSQAVSEIQNLNDELEATQKEVIYMMGAAIDERSHETGLHVVRVAEAAKRLATLHGVEADTIDLIYRAAPMHDIGKVAIPDAILNKPGKLTDDEMAMMKTHSQIGYDILKYSKRSVLQMAAIIAQQHHERFDGFGYPNGLKGKDIHIAGRVCALADVFDALSHERVYKPAWEPEQVRDYFREQKGKAFDPDLAELFLQNFDDFLDINRRFKDE</sequence>
<dbReference type="CDD" id="cd00077">
    <property type="entry name" value="HDc"/>
    <property type="match status" value="1"/>
</dbReference>
<evidence type="ECO:0000256" key="2">
    <source>
        <dbReference type="SAM" id="Coils"/>
    </source>
</evidence>
<dbReference type="SUPFAM" id="SSF109604">
    <property type="entry name" value="HD-domain/PDEase-like"/>
    <property type="match status" value="1"/>
</dbReference>
<keyword evidence="6" id="KW-1185">Reference proteome</keyword>
<accession>A0A410H2K8</accession>
<dbReference type="AlphaFoldDB" id="A0A410H2K8"/>
<dbReference type="Pfam" id="PF13487">
    <property type="entry name" value="HD_5"/>
    <property type="match status" value="1"/>
</dbReference>
<evidence type="ECO:0000313" key="6">
    <source>
        <dbReference type="Proteomes" id="UP000285478"/>
    </source>
</evidence>
<dbReference type="SUPFAM" id="SSF52172">
    <property type="entry name" value="CheY-like"/>
    <property type="match status" value="1"/>
</dbReference>
<keyword evidence="1" id="KW-0597">Phosphoprotein</keyword>